<keyword evidence="1" id="KW-0677">Repeat</keyword>
<dbReference type="GO" id="GO:0009451">
    <property type="term" value="P:RNA modification"/>
    <property type="evidence" value="ECO:0007669"/>
    <property type="project" value="InterPro"/>
</dbReference>
<keyword evidence="4" id="KW-1185">Reference proteome</keyword>
<protein>
    <recommendedName>
        <fullName evidence="5">Pentatricopeptide repeat-containing protein</fullName>
    </recommendedName>
</protein>
<sequence>MAAKIGLIGDVFVGNALIAMYGKCELIEEMLKVFEVMRERNLVSWNSIVCGFSVNGFSHESFNFFLEMMSCDVGLITDVATLVTLLPVCAAEVDVEMGRLVHRLAIKLGLNQEIMVNHALVDMYSKCWYLSEAQILFDRNNNRNVVS</sequence>
<evidence type="ECO:0000256" key="2">
    <source>
        <dbReference type="PROSITE-ProRule" id="PRU00708"/>
    </source>
</evidence>
<dbReference type="PROSITE" id="PS51375">
    <property type="entry name" value="PPR"/>
    <property type="match status" value="1"/>
</dbReference>
<evidence type="ECO:0000313" key="3">
    <source>
        <dbReference type="EMBL" id="KAK2657845.1"/>
    </source>
</evidence>
<dbReference type="PANTHER" id="PTHR47926:SF347">
    <property type="entry name" value="PENTATRICOPEPTIDE REPEAT-CONTAINING PROTEIN"/>
    <property type="match status" value="1"/>
</dbReference>
<gene>
    <name evidence="3" type="ORF">Ddye_010897</name>
</gene>
<dbReference type="InterPro" id="IPR046960">
    <property type="entry name" value="PPR_At4g14850-like_plant"/>
</dbReference>
<dbReference type="Proteomes" id="UP001280121">
    <property type="component" value="Unassembled WGS sequence"/>
</dbReference>
<name>A0AAD9XEG6_9ROSI</name>
<dbReference type="EMBL" id="JANJYI010000003">
    <property type="protein sequence ID" value="KAK2657845.1"/>
    <property type="molecule type" value="Genomic_DNA"/>
</dbReference>
<accession>A0AAD9XEG6</accession>
<organism evidence="3 4">
    <name type="scientific">Dipteronia dyeriana</name>
    <dbReference type="NCBI Taxonomy" id="168575"/>
    <lineage>
        <taxon>Eukaryota</taxon>
        <taxon>Viridiplantae</taxon>
        <taxon>Streptophyta</taxon>
        <taxon>Embryophyta</taxon>
        <taxon>Tracheophyta</taxon>
        <taxon>Spermatophyta</taxon>
        <taxon>Magnoliopsida</taxon>
        <taxon>eudicotyledons</taxon>
        <taxon>Gunneridae</taxon>
        <taxon>Pentapetalae</taxon>
        <taxon>rosids</taxon>
        <taxon>malvids</taxon>
        <taxon>Sapindales</taxon>
        <taxon>Sapindaceae</taxon>
        <taxon>Hippocastanoideae</taxon>
        <taxon>Acereae</taxon>
        <taxon>Dipteronia</taxon>
    </lineage>
</organism>
<dbReference type="Pfam" id="PF01535">
    <property type="entry name" value="PPR"/>
    <property type="match status" value="2"/>
</dbReference>
<evidence type="ECO:0000313" key="4">
    <source>
        <dbReference type="Proteomes" id="UP001280121"/>
    </source>
</evidence>
<feature type="repeat" description="PPR" evidence="2">
    <location>
        <begin position="10"/>
        <end position="44"/>
    </location>
</feature>
<evidence type="ECO:0008006" key="5">
    <source>
        <dbReference type="Google" id="ProtNLM"/>
    </source>
</evidence>
<proteinExistence type="predicted"/>
<dbReference type="NCBIfam" id="TIGR00756">
    <property type="entry name" value="PPR"/>
    <property type="match status" value="2"/>
</dbReference>
<dbReference type="InterPro" id="IPR002885">
    <property type="entry name" value="PPR_rpt"/>
</dbReference>
<reference evidence="3" key="1">
    <citation type="journal article" date="2023" name="Plant J.">
        <title>Genome sequences and population genomics provide insights into the demographic history, inbreeding, and mutation load of two 'living fossil' tree species of Dipteronia.</title>
        <authorList>
            <person name="Feng Y."/>
            <person name="Comes H.P."/>
            <person name="Chen J."/>
            <person name="Zhu S."/>
            <person name="Lu R."/>
            <person name="Zhang X."/>
            <person name="Li P."/>
            <person name="Qiu J."/>
            <person name="Olsen K.M."/>
            <person name="Qiu Y."/>
        </authorList>
    </citation>
    <scope>NUCLEOTIDE SEQUENCE</scope>
    <source>
        <strain evidence="3">KIB01</strain>
    </source>
</reference>
<dbReference type="PANTHER" id="PTHR47926">
    <property type="entry name" value="PENTATRICOPEPTIDE REPEAT-CONTAINING PROTEIN"/>
    <property type="match status" value="1"/>
</dbReference>
<dbReference type="GO" id="GO:0003723">
    <property type="term" value="F:RNA binding"/>
    <property type="evidence" value="ECO:0007669"/>
    <property type="project" value="InterPro"/>
</dbReference>
<evidence type="ECO:0000256" key="1">
    <source>
        <dbReference type="ARBA" id="ARBA00022737"/>
    </source>
</evidence>
<dbReference type="Gene3D" id="1.25.40.10">
    <property type="entry name" value="Tetratricopeptide repeat domain"/>
    <property type="match status" value="1"/>
</dbReference>
<comment type="caution">
    <text evidence="3">The sequence shown here is derived from an EMBL/GenBank/DDBJ whole genome shotgun (WGS) entry which is preliminary data.</text>
</comment>
<dbReference type="AlphaFoldDB" id="A0AAD9XEG6"/>
<dbReference type="InterPro" id="IPR011990">
    <property type="entry name" value="TPR-like_helical_dom_sf"/>
</dbReference>